<dbReference type="Pfam" id="PF17820">
    <property type="entry name" value="PDZ_6"/>
    <property type="match status" value="1"/>
</dbReference>
<name>A0ABM1EQP9_PRICU</name>
<evidence type="ECO:0000313" key="15">
    <source>
        <dbReference type="Proteomes" id="UP000695022"/>
    </source>
</evidence>
<keyword evidence="15" id="KW-1185">Reference proteome</keyword>
<dbReference type="GeneID" id="106814688"/>
<dbReference type="InterPro" id="IPR009003">
    <property type="entry name" value="Peptidase_S1_PA"/>
</dbReference>
<evidence type="ECO:0000256" key="11">
    <source>
        <dbReference type="ARBA" id="ARBA00029644"/>
    </source>
</evidence>
<dbReference type="InterPro" id="IPR001940">
    <property type="entry name" value="Peptidase_S1C"/>
</dbReference>
<dbReference type="RefSeq" id="XP_014674520.1">
    <property type="nucleotide sequence ID" value="XM_014819034.1"/>
</dbReference>
<dbReference type="PROSITE" id="PS50106">
    <property type="entry name" value="PDZ"/>
    <property type="match status" value="1"/>
</dbReference>
<evidence type="ECO:0000256" key="1">
    <source>
        <dbReference type="ARBA" id="ARBA00001760"/>
    </source>
</evidence>
<dbReference type="SUPFAM" id="SSF50156">
    <property type="entry name" value="PDZ domain-like"/>
    <property type="match status" value="1"/>
</dbReference>
<evidence type="ECO:0000256" key="3">
    <source>
        <dbReference type="ARBA" id="ARBA00004375"/>
    </source>
</evidence>
<dbReference type="Gene3D" id="2.30.42.10">
    <property type="match status" value="1"/>
</dbReference>
<comment type="subcellular location">
    <subcellularLocation>
        <location evidence="3">Mitochondrion intermembrane space</location>
        <topology evidence="3">Single-pass membrane protein</topology>
    </subcellularLocation>
    <subcellularLocation>
        <location evidence="2">Mitochondrion membrane</location>
        <topology evidence="2">Single-pass membrane protein</topology>
    </subcellularLocation>
</comment>
<dbReference type="EC" id="3.4.21.108" evidence="5"/>
<dbReference type="Pfam" id="PF13365">
    <property type="entry name" value="Trypsin_2"/>
    <property type="match status" value="1"/>
</dbReference>
<organism evidence="15 16">
    <name type="scientific">Priapulus caudatus</name>
    <name type="common">Priapulid worm</name>
    <dbReference type="NCBI Taxonomy" id="37621"/>
    <lineage>
        <taxon>Eukaryota</taxon>
        <taxon>Metazoa</taxon>
        <taxon>Ecdysozoa</taxon>
        <taxon>Scalidophora</taxon>
        <taxon>Priapulida</taxon>
        <taxon>Priapulimorpha</taxon>
        <taxon>Priapulimorphida</taxon>
        <taxon>Priapulidae</taxon>
        <taxon>Priapulus</taxon>
    </lineage>
</organism>
<reference evidence="16" key="1">
    <citation type="submission" date="2025-08" db="UniProtKB">
        <authorList>
            <consortium name="RefSeq"/>
        </authorList>
    </citation>
    <scope>IDENTIFICATION</scope>
</reference>
<dbReference type="Gene3D" id="2.40.10.120">
    <property type="match status" value="1"/>
</dbReference>
<sequence>MAALMRNINFFNTSAILKTRYSGRLLHTPSPTNFTRNIGTTPLNWLRLKQASTGQKIGIFGVGLLSGFVIASNVGKLSPQQKPDVGESTLLPVLRAAQVYDEGTTGHDDQPKSRRLNFIADVVDQAVPSVVYIEIRGRHPFTGHDVTLSNGSGFIVRSDGVVLTNAHVVGNNREVVVRLHDGREVTGRVQYLDPTSDLATVRVDAGHDLPAMRLGRSADVRPGEWVVAVGSPLTLSNTITAGIVSTAARGSSELGLGDKNMEYIQTDAAITFGNSGGPLVNLDGEAIGINTMKVAVGISFAIPIDHAKQFLEEVSRLEERDRKTGWFGKKKHPSGERSPAEHPLASPRRRYMGITMLTLTPNIVGELRLRDTRFPDVEAGVLVHRIVVGSPAHRGGLEVGDVVVAIDGHETRRASDIYDVLQTGRKDLVMTVVRGSRSLRITVTPEDVEF</sequence>
<dbReference type="InterPro" id="IPR041489">
    <property type="entry name" value="PDZ_6"/>
</dbReference>
<evidence type="ECO:0000256" key="12">
    <source>
        <dbReference type="ARBA" id="ARBA00035606"/>
    </source>
</evidence>
<dbReference type="InterPro" id="IPR036034">
    <property type="entry name" value="PDZ_sf"/>
</dbReference>
<keyword evidence="7" id="KW-0645">Protease</keyword>
<evidence type="ECO:0000256" key="5">
    <source>
        <dbReference type="ARBA" id="ARBA00013033"/>
    </source>
</evidence>
<proteinExistence type="inferred from homology"/>
<evidence type="ECO:0000256" key="2">
    <source>
        <dbReference type="ARBA" id="ARBA00004304"/>
    </source>
</evidence>
<protein>
    <recommendedName>
        <fullName evidence="6">Serine protease HTRA2, mitochondrial</fullName>
        <ecNumber evidence="5">3.4.21.108</ecNumber>
    </recommendedName>
    <alternativeName>
        <fullName evidence="11">High temperature requirement protein A2</fullName>
    </alternativeName>
</protein>
<comment type="similarity">
    <text evidence="4">Belongs to the peptidase S1C family.</text>
</comment>
<dbReference type="SUPFAM" id="SSF50494">
    <property type="entry name" value="Trypsin-like serine proteases"/>
    <property type="match status" value="1"/>
</dbReference>
<evidence type="ECO:0000256" key="9">
    <source>
        <dbReference type="ARBA" id="ARBA00022801"/>
    </source>
</evidence>
<dbReference type="SMART" id="SM00228">
    <property type="entry name" value="PDZ"/>
    <property type="match status" value="1"/>
</dbReference>
<comment type="function">
    <text evidence="12">Serine protease that shows proteolytic activity against a non-specific substrate beta-casein. Promotes or induces cell death either by direct binding to and inhibition of BIRC proteins (also called inhibitor of apoptosis proteins, IAPs), leading to an increase in caspase activity, or by a BIRC inhibition-independent, caspase-independent and serine protease activity-dependent mechanism. Can antagonize antiapoptotic activity of th/Diap1 by directly inducing the degradation of th/Diap1.</text>
</comment>
<evidence type="ECO:0000256" key="7">
    <source>
        <dbReference type="ARBA" id="ARBA00022670"/>
    </source>
</evidence>
<keyword evidence="10" id="KW-0809">Transit peptide</keyword>
<dbReference type="PRINTS" id="PR00834">
    <property type="entry name" value="PROTEASES2C"/>
</dbReference>
<dbReference type="InterPro" id="IPR001478">
    <property type="entry name" value="PDZ"/>
</dbReference>
<gene>
    <name evidence="16" type="primary">LOC106814688</name>
</gene>
<dbReference type="PANTHER" id="PTHR22939">
    <property type="entry name" value="SERINE PROTEASE FAMILY S1C HTRA-RELATED"/>
    <property type="match status" value="1"/>
</dbReference>
<feature type="domain" description="PDZ" evidence="14">
    <location>
        <begin position="378"/>
        <end position="436"/>
    </location>
</feature>
<dbReference type="Proteomes" id="UP000695022">
    <property type="component" value="Unplaced"/>
</dbReference>
<evidence type="ECO:0000256" key="13">
    <source>
        <dbReference type="SAM" id="MobiDB-lite"/>
    </source>
</evidence>
<keyword evidence="8" id="KW-0053">Apoptosis</keyword>
<evidence type="ECO:0000256" key="6">
    <source>
        <dbReference type="ARBA" id="ARBA00016929"/>
    </source>
</evidence>
<evidence type="ECO:0000256" key="4">
    <source>
        <dbReference type="ARBA" id="ARBA00010541"/>
    </source>
</evidence>
<dbReference type="PANTHER" id="PTHR22939:SF129">
    <property type="entry name" value="SERINE PROTEASE HTRA2, MITOCHONDRIAL"/>
    <property type="match status" value="1"/>
</dbReference>
<evidence type="ECO:0000256" key="8">
    <source>
        <dbReference type="ARBA" id="ARBA00022703"/>
    </source>
</evidence>
<evidence type="ECO:0000259" key="14">
    <source>
        <dbReference type="PROSITE" id="PS50106"/>
    </source>
</evidence>
<keyword evidence="9" id="KW-0378">Hydrolase</keyword>
<comment type="catalytic activity">
    <reaction evidence="1">
        <text>Cleavage of non-polar aliphatic amino-acids at the P1 position, with a preference for Val, Ile and Met. At the P2 and P3 positions, Arg is selected most strongly with a secondary preference for other hydrophilic residues.</text>
        <dbReference type="EC" id="3.4.21.108"/>
    </reaction>
</comment>
<accession>A0ABM1EQP9</accession>
<evidence type="ECO:0000256" key="10">
    <source>
        <dbReference type="ARBA" id="ARBA00022946"/>
    </source>
</evidence>
<feature type="region of interest" description="Disordered" evidence="13">
    <location>
        <begin position="324"/>
        <end position="346"/>
    </location>
</feature>
<evidence type="ECO:0000313" key="16">
    <source>
        <dbReference type="RefSeq" id="XP_014674520.1"/>
    </source>
</evidence>